<reference evidence="4 5" key="1">
    <citation type="submission" date="2015-07" db="EMBL/GenBank/DDBJ databases">
        <title>Genome analysis of myxobacterium Chondromyces crocatus Cm c5 reveals a high potential for natural compound synthesis and the genetic basis for the loss of fruiting body formation.</title>
        <authorList>
            <person name="Zaburannyi N."/>
            <person name="Bunk B."/>
            <person name="Maier J."/>
            <person name="Overmann J."/>
            <person name="Mueller R."/>
        </authorList>
    </citation>
    <scope>NUCLEOTIDE SEQUENCE [LARGE SCALE GENOMIC DNA]</scope>
    <source>
        <strain evidence="4 5">Cm c5</strain>
    </source>
</reference>
<comment type="similarity">
    <text evidence="1">Belongs to the VgrG protein family.</text>
</comment>
<protein>
    <submittedName>
        <fullName evidence="4">Uncharacterized protein</fullName>
    </submittedName>
</protein>
<evidence type="ECO:0000259" key="2">
    <source>
        <dbReference type="Pfam" id="PF04717"/>
    </source>
</evidence>
<dbReference type="InterPro" id="IPR006533">
    <property type="entry name" value="T6SS_Vgr_RhsGE"/>
</dbReference>
<dbReference type="Pfam" id="PF22178">
    <property type="entry name" value="Gp5_trimer_C"/>
    <property type="match status" value="1"/>
</dbReference>
<dbReference type="Gene3D" id="2.30.110.50">
    <property type="match status" value="1"/>
</dbReference>
<dbReference type="NCBIfam" id="TIGR01646">
    <property type="entry name" value="vgr_GE"/>
    <property type="match status" value="1"/>
</dbReference>
<name>A0A0K1EIZ5_CHOCO</name>
<dbReference type="Pfam" id="PF05954">
    <property type="entry name" value="Phage_GPD"/>
    <property type="match status" value="1"/>
</dbReference>
<dbReference type="Gene3D" id="2.40.50.230">
    <property type="entry name" value="Gp5 N-terminal domain"/>
    <property type="match status" value="1"/>
</dbReference>
<feature type="domain" description="Gp5/Type VI secretion system Vgr C-terminal trimerisation" evidence="3">
    <location>
        <begin position="508"/>
        <end position="615"/>
    </location>
</feature>
<dbReference type="SUPFAM" id="SSF69349">
    <property type="entry name" value="Phage fibre proteins"/>
    <property type="match status" value="2"/>
</dbReference>
<dbReference type="Gene3D" id="4.10.220.110">
    <property type="match status" value="1"/>
</dbReference>
<dbReference type="InterPro" id="IPR054030">
    <property type="entry name" value="Gp5_Vgr_C"/>
</dbReference>
<dbReference type="EMBL" id="CP012159">
    <property type="protein sequence ID" value="AKT40637.1"/>
    <property type="molecule type" value="Genomic_DNA"/>
</dbReference>
<proteinExistence type="inferred from homology"/>
<dbReference type="SUPFAM" id="SSF69279">
    <property type="entry name" value="Phage tail proteins"/>
    <property type="match status" value="2"/>
</dbReference>
<dbReference type="KEGG" id="ccro:CMC5_047930"/>
<dbReference type="SUPFAM" id="SSF69255">
    <property type="entry name" value="gp5 N-terminal domain-like"/>
    <property type="match status" value="1"/>
</dbReference>
<dbReference type="PATRIC" id="fig|52.7.peg.5286"/>
<sequence length="820" mass="86766">MSFDDFVFGWESKGGALGSWGGLRVVRFGGEEPMSGVFRYEVLLLAATGDDDLDPLSLVGRRASLRISTGSQPAFKLVHGVITEAEDAAEVPEGAVYRVVLEAPLARARHRKRSRIFVDKTLRQIVETVLRDDAGMKLVSGAMLDAPVGLPSYRPAEERFTWRIGKGARLDNPKARPYVVQYNESDLDFVSRLLEDEGVSFHVEHGDEVSLLVLSDTDAGRPRVADDDVLGPGKDAREMRHFRLGGRLRAKAVRLGEHNWENPALDISAEAKDGGDGDLAEHVFPGSFLESQELGLPLAQARLDRLHTEASFAVGEGSTRVLSAGAIFTLEHPKDRYEGEYLVTRLRVEGHQDGVVSVQVDGGGGEPFHMELECACRGRGKGVKESRFQPARVTPRPRIVGAQTAFVTAEPGTSGAEVNLGGAASLGSVRLQFHWDTDAARRAKEPSSSWVRVSQPFARGGQGGLWHPRIGTEVIVEFEEGDPDRPVVTGRVYNGKNRPPQTAPTHSSLWSLALPGGGVRNEISFEDTAGSERIYVNAGKDVTVVVGNERCENVGANALMTVGGDNTEQIGASQTVSVGANDTLTVGGNQTEIIGANQVRVIGGNRAMIIGANEVRTTGANHVNMVGGSLVEGVGGSVVESYGASRSTSIAAGWIEGYGATRTQTVGALAFQNYGGNQTTTVAGSRNIQAGAMQGVLVGGSVKTEIGGDETIDVGAAAIHVAAGPITHTAANLDIDAPVQIHLVGLKLNLFMVRMSATGRSSAFTGVSASAKGTSMGLNGVNLKTVGLRSTAEGAKLDENGVRLVAIGVLIHPSGMHTYT</sequence>
<dbReference type="Gene3D" id="3.55.50.10">
    <property type="entry name" value="Baseplate protein-like domains"/>
    <property type="match status" value="1"/>
</dbReference>
<evidence type="ECO:0000313" key="4">
    <source>
        <dbReference type="EMBL" id="AKT40637.1"/>
    </source>
</evidence>
<evidence type="ECO:0000256" key="1">
    <source>
        <dbReference type="ARBA" id="ARBA00005558"/>
    </source>
</evidence>
<organism evidence="4 5">
    <name type="scientific">Chondromyces crocatus</name>
    <dbReference type="NCBI Taxonomy" id="52"/>
    <lineage>
        <taxon>Bacteria</taxon>
        <taxon>Pseudomonadati</taxon>
        <taxon>Myxococcota</taxon>
        <taxon>Polyangia</taxon>
        <taxon>Polyangiales</taxon>
        <taxon>Polyangiaceae</taxon>
        <taxon>Chondromyces</taxon>
    </lineage>
</organism>
<feature type="domain" description="Gp5/Type VI secretion system Vgr protein OB-fold" evidence="2">
    <location>
        <begin position="426"/>
        <end position="493"/>
    </location>
</feature>
<dbReference type="NCBIfam" id="TIGR03361">
    <property type="entry name" value="VI_Rhs_Vgr"/>
    <property type="match status" value="1"/>
</dbReference>
<accession>A0A0K1EIZ5</accession>
<evidence type="ECO:0000313" key="5">
    <source>
        <dbReference type="Proteomes" id="UP000067626"/>
    </source>
</evidence>
<dbReference type="RefSeq" id="WP_050432546.1">
    <property type="nucleotide sequence ID" value="NZ_CP012159.1"/>
</dbReference>
<evidence type="ECO:0000259" key="3">
    <source>
        <dbReference type="Pfam" id="PF22178"/>
    </source>
</evidence>
<dbReference type="Pfam" id="PF04717">
    <property type="entry name" value="Phage_base_V"/>
    <property type="match status" value="1"/>
</dbReference>
<dbReference type="OrthoDB" id="5477241at2"/>
<dbReference type="InterPro" id="IPR037026">
    <property type="entry name" value="Vgr_OB-fold_dom_sf"/>
</dbReference>
<dbReference type="InterPro" id="IPR017847">
    <property type="entry name" value="T6SS_RhsGE_Vgr_subset"/>
</dbReference>
<dbReference type="InterPro" id="IPR006531">
    <property type="entry name" value="Gp5/Vgr_OB"/>
</dbReference>
<dbReference type="Proteomes" id="UP000067626">
    <property type="component" value="Chromosome"/>
</dbReference>
<gene>
    <name evidence="4" type="ORF">CMC5_047930</name>
</gene>
<dbReference type="STRING" id="52.CMC5_047930"/>
<dbReference type="AlphaFoldDB" id="A0A0K1EIZ5"/>
<keyword evidence="5" id="KW-1185">Reference proteome</keyword>